<sequence>MKANNLLEQLPTDLSLEVIENIVTSDKVRIERIVSLGHTSPELGWYDQEEHEWVMVLSGHGVLDFEEGGTVHLKAGDAINIPAHTRHKVLATALDEPTVWLAVFY</sequence>
<evidence type="ECO:0000313" key="3">
    <source>
        <dbReference type="Proteomes" id="UP000464262"/>
    </source>
</evidence>
<dbReference type="CDD" id="cd06981">
    <property type="entry name" value="cupin_reut_a1446"/>
    <property type="match status" value="1"/>
</dbReference>
<gene>
    <name evidence="2" type="ORF">GT360_18610</name>
</gene>
<feature type="domain" description="Cupin type-2" evidence="1">
    <location>
        <begin position="48"/>
        <end position="104"/>
    </location>
</feature>
<dbReference type="RefSeq" id="WP_164650445.1">
    <property type="nucleotide sequence ID" value="NZ_CP047476.1"/>
</dbReference>
<protein>
    <submittedName>
        <fullName evidence="2">Cupin domain-containing protein</fullName>
    </submittedName>
</protein>
<keyword evidence="3" id="KW-1185">Reference proteome</keyword>
<name>A0A7Z2T786_9VIBR</name>
<organism evidence="2 3">
    <name type="scientific">Vibrio astriarenae</name>
    <dbReference type="NCBI Taxonomy" id="1481923"/>
    <lineage>
        <taxon>Bacteria</taxon>
        <taxon>Pseudomonadati</taxon>
        <taxon>Pseudomonadota</taxon>
        <taxon>Gammaproteobacteria</taxon>
        <taxon>Vibrionales</taxon>
        <taxon>Vibrionaceae</taxon>
        <taxon>Vibrio</taxon>
    </lineage>
</organism>
<proteinExistence type="predicted"/>
<dbReference type="Pfam" id="PF07883">
    <property type="entry name" value="Cupin_2"/>
    <property type="match status" value="1"/>
</dbReference>
<dbReference type="InterPro" id="IPR011051">
    <property type="entry name" value="RmlC_Cupin_sf"/>
</dbReference>
<dbReference type="AlphaFoldDB" id="A0A7Z2T786"/>
<reference evidence="2 3" key="1">
    <citation type="submission" date="2020-01" db="EMBL/GenBank/DDBJ databases">
        <title>Whole genome and functional gene identification of agarase of Vibrio HN897.</title>
        <authorList>
            <person name="Liu Y."/>
            <person name="Zhao Z."/>
        </authorList>
    </citation>
    <scope>NUCLEOTIDE SEQUENCE [LARGE SCALE GENOMIC DNA]</scope>
    <source>
        <strain evidence="2 3">HN897</strain>
    </source>
</reference>
<accession>A0A7Z2T786</accession>
<dbReference type="InterPro" id="IPR013096">
    <property type="entry name" value="Cupin_2"/>
</dbReference>
<dbReference type="SUPFAM" id="SSF51182">
    <property type="entry name" value="RmlC-like cupins"/>
    <property type="match status" value="1"/>
</dbReference>
<dbReference type="Proteomes" id="UP000464262">
    <property type="component" value="Chromosome 2"/>
</dbReference>
<dbReference type="EMBL" id="CP047476">
    <property type="protein sequence ID" value="QIA65545.1"/>
    <property type="molecule type" value="Genomic_DNA"/>
</dbReference>
<evidence type="ECO:0000259" key="1">
    <source>
        <dbReference type="Pfam" id="PF07883"/>
    </source>
</evidence>
<dbReference type="InterPro" id="IPR014710">
    <property type="entry name" value="RmlC-like_jellyroll"/>
</dbReference>
<evidence type="ECO:0000313" key="2">
    <source>
        <dbReference type="EMBL" id="QIA65545.1"/>
    </source>
</evidence>
<dbReference type="KEGG" id="vas:GT360_18610"/>
<dbReference type="Gene3D" id="2.60.120.10">
    <property type="entry name" value="Jelly Rolls"/>
    <property type="match status" value="1"/>
</dbReference>